<dbReference type="Proteomes" id="UP000799755">
    <property type="component" value="Unassembled WGS sequence"/>
</dbReference>
<protein>
    <submittedName>
        <fullName evidence="1">Uncharacterized protein</fullName>
    </submittedName>
</protein>
<evidence type="ECO:0000313" key="2">
    <source>
        <dbReference type="Proteomes" id="UP000799755"/>
    </source>
</evidence>
<sequence>MLEHFSIQTHKRGVNGQTIPFAFLHIILSRDTHFQTSFSATSKHETKQNETIFAIWRQSSEAHPELIAQLHYIFIPHSLKSNLSFRRDGPFFAQHLESSPLTASSLRKPPILGYTRLPLQKKGPILIGYELTSFLASPEFVASAPTASLAYTMIISFLLSMTYYEPGIGLLANRAVFKPKPGKTALTPYSLFCNTSGTNLDLTVLSGGLLSLPLLGASITPSFLNDKAHIEYRVTSTSLEDDAELPVRHSITLLSLLVAFNSAGRALRADSGDFIMFKGVVDVATWYVALDLGLWGLRIAYFCRGKAWNFQSSDCSEHPRATWVGGKNYKETETPPSKLSEFALLGKLKRLQRAFQIRLAYGGILHHFKDALRRPKKVHENSYGGQNEASQGGRLTEFLIVWTLNYGFLRCYEAVLVLVQERCRGHNDIKM</sequence>
<accession>A0ACB6Q9D7</accession>
<gene>
    <name evidence="1" type="ORF">BDR25DRAFT_362689</name>
</gene>
<name>A0ACB6Q9D7_9PLEO</name>
<proteinExistence type="predicted"/>
<reference evidence="1" key="1">
    <citation type="journal article" date="2020" name="Stud. Mycol.">
        <title>101 Dothideomycetes genomes: a test case for predicting lifestyles and emergence of pathogens.</title>
        <authorList>
            <person name="Haridas S."/>
            <person name="Albert R."/>
            <person name="Binder M."/>
            <person name="Bloem J."/>
            <person name="Labutti K."/>
            <person name="Salamov A."/>
            <person name="Andreopoulos B."/>
            <person name="Baker S."/>
            <person name="Barry K."/>
            <person name="Bills G."/>
            <person name="Bluhm B."/>
            <person name="Cannon C."/>
            <person name="Castanera R."/>
            <person name="Culley D."/>
            <person name="Daum C."/>
            <person name="Ezra D."/>
            <person name="Gonzalez J."/>
            <person name="Henrissat B."/>
            <person name="Kuo A."/>
            <person name="Liang C."/>
            <person name="Lipzen A."/>
            <person name="Lutzoni F."/>
            <person name="Magnuson J."/>
            <person name="Mondo S."/>
            <person name="Nolan M."/>
            <person name="Ohm R."/>
            <person name="Pangilinan J."/>
            <person name="Park H.-J."/>
            <person name="Ramirez L."/>
            <person name="Alfaro M."/>
            <person name="Sun H."/>
            <person name="Tritt A."/>
            <person name="Yoshinaga Y."/>
            <person name="Zwiers L.-H."/>
            <person name="Turgeon B."/>
            <person name="Goodwin S."/>
            <person name="Spatafora J."/>
            <person name="Crous P."/>
            <person name="Grigoriev I."/>
        </authorList>
    </citation>
    <scope>NUCLEOTIDE SEQUENCE</scope>
    <source>
        <strain evidence="1">ATCC 200398</strain>
    </source>
</reference>
<keyword evidence="2" id="KW-1185">Reference proteome</keyword>
<comment type="caution">
    <text evidence="1">The sequence shown here is derived from an EMBL/GenBank/DDBJ whole genome shotgun (WGS) entry which is preliminary data.</text>
</comment>
<evidence type="ECO:0000313" key="1">
    <source>
        <dbReference type="EMBL" id="KAF2463517.1"/>
    </source>
</evidence>
<organism evidence="1 2">
    <name type="scientific">Lindgomyces ingoldianus</name>
    <dbReference type="NCBI Taxonomy" id="673940"/>
    <lineage>
        <taxon>Eukaryota</taxon>
        <taxon>Fungi</taxon>
        <taxon>Dikarya</taxon>
        <taxon>Ascomycota</taxon>
        <taxon>Pezizomycotina</taxon>
        <taxon>Dothideomycetes</taxon>
        <taxon>Pleosporomycetidae</taxon>
        <taxon>Pleosporales</taxon>
        <taxon>Lindgomycetaceae</taxon>
        <taxon>Lindgomyces</taxon>
    </lineage>
</organism>
<dbReference type="EMBL" id="MU003549">
    <property type="protein sequence ID" value="KAF2463517.1"/>
    <property type="molecule type" value="Genomic_DNA"/>
</dbReference>